<keyword evidence="2" id="KW-1185">Reference proteome</keyword>
<dbReference type="eggNOG" id="ENOG502Z85H">
    <property type="taxonomic scope" value="Bacteria"/>
</dbReference>
<gene>
    <name evidence="1" type="ordered locus">CTN_0534</name>
</gene>
<evidence type="ECO:0000313" key="1">
    <source>
        <dbReference type="EMBL" id="ACM22710.1"/>
    </source>
</evidence>
<reference evidence="1 2" key="1">
    <citation type="journal article" date="2009" name="Biosci. Biotechnol. Biochem.">
        <title>WeGAS: a web-based microbial genome annotation system.</title>
        <authorList>
            <person name="Lee D."/>
            <person name="Seo H."/>
            <person name="Park C."/>
            <person name="Park K."/>
        </authorList>
    </citation>
    <scope>NUCLEOTIDE SEQUENCE [LARGE SCALE GENOMIC DNA]</scope>
    <source>
        <strain evidence="2">ATCC 49049 / DSM 4359 / NBRC 107923 / NS-E</strain>
    </source>
</reference>
<dbReference type="InterPro" id="IPR032583">
    <property type="entry name" value="DUF4914"/>
</dbReference>
<dbReference type="AlphaFoldDB" id="B9K6X7"/>
<protein>
    <recommendedName>
        <fullName evidence="3">DUF4914 domain-containing protein</fullName>
    </recommendedName>
</protein>
<name>B9K6X7_THENN</name>
<dbReference type="HOGENOM" id="CLU_438493_0_0_0"/>
<dbReference type="Pfam" id="PF16260">
    <property type="entry name" value="DUF4914"/>
    <property type="match status" value="1"/>
</dbReference>
<proteinExistence type="predicted"/>
<dbReference type="Proteomes" id="UP000000445">
    <property type="component" value="Chromosome"/>
</dbReference>
<sequence>MKTILQRGDKVKTAVLNRFVFSDEVKDIIESASEIIIPESRKEILELATGNKDVFEVGYDVPGKGFVVEATVTRCRNGLVVNYPEPYMRRRDPDALVVGDNKETDKPRFKDRFGKDFEPIRQETFDWLKKQELILLPFMAGGYDYGYPAVLIAPKNAGFFVGGLADLQFFVPASKIPENFKPRLYMFLAPPFRHTHFNGKQVVVHYRHNSHYEIFSYNLYPGPSAKKGVYGFLLYIGEKEKWVTAHASAVKVITPYENELVIMHEGASGGGKSEILEEIHREPDGRIKLAENLITGEKFYIELKETCALQPVADDMFMCHPKLQTGKKLVAKDAEAGWFIRVDHITEYGSAPDLERLTIHPPEPLIFLNIHAVPDSTALIWEHIEDEPGKPCPNPRVIIPKRFMKNAISDPVEVDVRSFGVRTPPCTKEKPTYGIIGLMQVLPPAIAWLWRLVAPRGFANPSIVGTKGMTSEGVGSFWPFSSGKMVRLANILLEQIIDTPGTRYILVPNQHIGVYKVGFMPEWIAREYLSRRGGVKFKPNQLVPSKCALLGFSLKEMKIEGITIPKELLQPHLQPELGEEAYEKGAQQLRDFFKRELKKFLTEDLNPVGREIIQCCLDDGSLEDYLKIIPMNF</sequence>
<organism evidence="1 2">
    <name type="scientific">Thermotoga neapolitana (strain ATCC 49049 / DSM 4359 / NBRC 107923 / NS-E)</name>
    <dbReference type="NCBI Taxonomy" id="309803"/>
    <lineage>
        <taxon>Bacteria</taxon>
        <taxon>Thermotogati</taxon>
        <taxon>Thermotogota</taxon>
        <taxon>Thermotogae</taxon>
        <taxon>Thermotogales</taxon>
        <taxon>Thermotogaceae</taxon>
        <taxon>Thermotoga</taxon>
    </lineage>
</organism>
<evidence type="ECO:0008006" key="3">
    <source>
        <dbReference type="Google" id="ProtNLM"/>
    </source>
</evidence>
<dbReference type="SUPFAM" id="SSF53795">
    <property type="entry name" value="PEP carboxykinase-like"/>
    <property type="match status" value="1"/>
</dbReference>
<evidence type="ECO:0000313" key="2">
    <source>
        <dbReference type="Proteomes" id="UP000000445"/>
    </source>
</evidence>
<accession>B9K6X7</accession>
<dbReference type="KEGG" id="tna:CTN_0534"/>
<dbReference type="EMBL" id="CP000916">
    <property type="protein sequence ID" value="ACM22710.1"/>
    <property type="molecule type" value="Genomic_DNA"/>
</dbReference>